<dbReference type="AlphaFoldDB" id="A0A4R7ES21"/>
<evidence type="ECO:0000313" key="9">
    <source>
        <dbReference type="EMBL" id="TDS56534.1"/>
    </source>
</evidence>
<dbReference type="PANTHER" id="PTHR35093:SF8">
    <property type="entry name" value="OUTER MEMBRANE PROTEIN NMB0088-RELATED"/>
    <property type="match status" value="1"/>
</dbReference>
<evidence type="ECO:0000256" key="8">
    <source>
        <dbReference type="SAM" id="SignalP"/>
    </source>
</evidence>
<feature type="chain" id="PRO_5020730424" evidence="8">
    <location>
        <begin position="21"/>
        <end position="522"/>
    </location>
</feature>
<dbReference type="EMBL" id="SOAG01000020">
    <property type="protein sequence ID" value="TDS56534.1"/>
    <property type="molecule type" value="Genomic_DNA"/>
</dbReference>
<comment type="caution">
    <text evidence="9">The sequence shown here is derived from an EMBL/GenBank/DDBJ whole genome shotgun (WGS) entry which is preliminary data.</text>
</comment>
<dbReference type="GO" id="GO:0009279">
    <property type="term" value="C:cell outer membrane"/>
    <property type="evidence" value="ECO:0007669"/>
    <property type="project" value="UniProtKB-SubCell"/>
</dbReference>
<evidence type="ECO:0000256" key="6">
    <source>
        <dbReference type="ARBA" id="ARBA00023136"/>
    </source>
</evidence>
<dbReference type="Pfam" id="PF03349">
    <property type="entry name" value="Toluene_X"/>
    <property type="match status" value="1"/>
</dbReference>
<keyword evidence="10" id="KW-1185">Reference proteome</keyword>
<evidence type="ECO:0000256" key="4">
    <source>
        <dbReference type="ARBA" id="ARBA00022692"/>
    </source>
</evidence>
<organism evidence="9 10">
    <name type="scientific">Myroides indicus</name>
    <dbReference type="NCBI Taxonomy" id="1323422"/>
    <lineage>
        <taxon>Bacteria</taxon>
        <taxon>Pseudomonadati</taxon>
        <taxon>Bacteroidota</taxon>
        <taxon>Flavobacteriia</taxon>
        <taxon>Flavobacteriales</taxon>
        <taxon>Flavobacteriaceae</taxon>
        <taxon>Myroides</taxon>
    </lineage>
</organism>
<name>A0A4R7ES21_9FLAO</name>
<accession>A0A4R7ES21</accession>
<evidence type="ECO:0000256" key="3">
    <source>
        <dbReference type="ARBA" id="ARBA00022452"/>
    </source>
</evidence>
<dbReference type="PANTHER" id="PTHR35093">
    <property type="entry name" value="OUTER MEMBRANE PROTEIN NMB0088-RELATED"/>
    <property type="match status" value="1"/>
</dbReference>
<keyword evidence="4" id="KW-0812">Transmembrane</keyword>
<keyword evidence="3" id="KW-1134">Transmembrane beta strand</keyword>
<keyword evidence="7" id="KW-0998">Cell outer membrane</keyword>
<gene>
    <name evidence="9" type="ORF">C8P70_12027</name>
</gene>
<dbReference type="SUPFAM" id="SSF56935">
    <property type="entry name" value="Porins"/>
    <property type="match status" value="1"/>
</dbReference>
<keyword evidence="6" id="KW-0472">Membrane</keyword>
<dbReference type="RefSeq" id="WP_133713045.1">
    <property type="nucleotide sequence ID" value="NZ_SOAG01000020.1"/>
</dbReference>
<evidence type="ECO:0000256" key="7">
    <source>
        <dbReference type="ARBA" id="ARBA00023237"/>
    </source>
</evidence>
<reference evidence="9 10" key="1">
    <citation type="submission" date="2019-03" db="EMBL/GenBank/DDBJ databases">
        <title>Genomic Encyclopedia of Archaeal and Bacterial Type Strains, Phase II (KMG-II): from individual species to whole genera.</title>
        <authorList>
            <person name="Goeker M."/>
        </authorList>
    </citation>
    <scope>NUCLEOTIDE SEQUENCE [LARGE SCALE GENOMIC DNA]</scope>
    <source>
        <strain evidence="9 10">DSM 28213</strain>
    </source>
</reference>
<feature type="signal peptide" evidence="8">
    <location>
        <begin position="1"/>
        <end position="20"/>
    </location>
</feature>
<keyword evidence="5 8" id="KW-0732">Signal</keyword>
<dbReference type="Gene3D" id="2.40.160.60">
    <property type="entry name" value="Outer membrane protein transport protein (OMPP1/FadL/TodX)"/>
    <property type="match status" value="1"/>
</dbReference>
<proteinExistence type="inferred from homology"/>
<dbReference type="Proteomes" id="UP000295215">
    <property type="component" value="Unassembled WGS sequence"/>
</dbReference>
<comment type="similarity">
    <text evidence="2">Belongs to the OmpP1/FadL family.</text>
</comment>
<evidence type="ECO:0000256" key="1">
    <source>
        <dbReference type="ARBA" id="ARBA00004571"/>
    </source>
</evidence>
<protein>
    <submittedName>
        <fullName evidence="9">Outer membrane protein transport protein (OMPP1/FadL/TodX)</fullName>
    </submittedName>
</protein>
<dbReference type="OrthoDB" id="9765571at2"/>
<evidence type="ECO:0000256" key="5">
    <source>
        <dbReference type="ARBA" id="ARBA00022729"/>
    </source>
</evidence>
<comment type="subcellular location">
    <subcellularLocation>
        <location evidence="1">Cell outer membrane</location>
        <topology evidence="1">Multi-pass membrane protein</topology>
    </subcellularLocation>
</comment>
<evidence type="ECO:0000313" key="10">
    <source>
        <dbReference type="Proteomes" id="UP000295215"/>
    </source>
</evidence>
<dbReference type="GO" id="GO:0015483">
    <property type="term" value="F:long-chain fatty acid transporting porin activity"/>
    <property type="evidence" value="ECO:0007669"/>
    <property type="project" value="TreeGrafter"/>
</dbReference>
<sequence length="522" mass="57893">MNKYFLSLIGFLALNSFVNAQELSPGDVMRYNESDLSGTARFRGMSGAFGAVGGDLSALKVNPAGSAIFNYNTAALSLSYLNRNNKSNYFGNHNSERYSGLDLGQMGALFVFKSNNPNATMSKFTIGLNYESTKNLRNDMYFSGNSPMNNTGLGDYFLQIANHGGRNGGPIGINVVDQGNTNHTDGYINAGYQNGYNGQQAYLAYQAGLINPLNNSDGYEKNFDGRSAQARAISTTGYTGQFSGNFAVELNERFYIGTNLNLHVIDYTQNSSSLETFNSQPPTQSNNDLPPVTSAVFNNYLYTYGTGFSFDLGAIVKITDDLRAGLTYQSPTWYSLNDELTQSLNTSFTDGERGGVYPNVVNLYDRYNLRTPSKYTGSLAYIFGERGLISVDYSLQDYSKNEFRPKYDDAYNMLNQSFKNNMKTAGELRIGAEYRIKQVSIRGGYRYEESPYKDVKLAGDLNSFSAGIGYDFGGSRLDLSYSYATRSYKRGLLDTSFMDNLTSLANIKTKDNWINLTYNINF</sequence>
<evidence type="ECO:0000256" key="2">
    <source>
        <dbReference type="ARBA" id="ARBA00008163"/>
    </source>
</evidence>
<dbReference type="InterPro" id="IPR005017">
    <property type="entry name" value="OMPP1/FadL/TodX"/>
</dbReference>